<protein>
    <submittedName>
        <fullName evidence="1">Uncharacterized protein</fullName>
    </submittedName>
</protein>
<reference evidence="1 2" key="1">
    <citation type="submission" date="2024-01" db="EMBL/GenBank/DDBJ databases">
        <title>The genomes of 5 underutilized Papilionoideae crops provide insights into root nodulation and disease resistanc.</title>
        <authorList>
            <person name="Jiang F."/>
        </authorList>
    </citation>
    <scope>NUCLEOTIDE SEQUENCE [LARGE SCALE GENOMIC DNA]</scope>
    <source>
        <strain evidence="1">LVBAO_FW01</strain>
        <tissue evidence="1">Leaves</tissue>
    </source>
</reference>
<comment type="caution">
    <text evidence="1">The sequence shown here is derived from an EMBL/GenBank/DDBJ whole genome shotgun (WGS) entry which is preliminary data.</text>
</comment>
<sequence length="250" mass="27928">MSKFLGAGQLAWSMYIGMKSNKSGNALNLEQSHMEHNVKFIFRGQPQKGGFQCRFNGRCCFGLGPYLVVIYLMTNIPARPLTVPHFLSFLLVCKSSSLAVPERGSLCYVAHPVLHPFSELAILSFSFFLFPQLLMVSICTCSLSLSLSLSLSPNFVLFDTHSIPSPSHRRLQLAFNILAFIFFRLLPLLDMFCKGSMCLHINGRGINRRIGSFTYTSISFLPLTLTLSQPRCDDLDSLALVLFSLISLEN</sequence>
<evidence type="ECO:0000313" key="1">
    <source>
        <dbReference type="EMBL" id="KAK7330155.1"/>
    </source>
</evidence>
<proteinExistence type="predicted"/>
<name>A0AAN9Q9U3_CANGL</name>
<organism evidence="1 2">
    <name type="scientific">Canavalia gladiata</name>
    <name type="common">Sword bean</name>
    <name type="synonym">Dolichos gladiatus</name>
    <dbReference type="NCBI Taxonomy" id="3824"/>
    <lineage>
        <taxon>Eukaryota</taxon>
        <taxon>Viridiplantae</taxon>
        <taxon>Streptophyta</taxon>
        <taxon>Embryophyta</taxon>
        <taxon>Tracheophyta</taxon>
        <taxon>Spermatophyta</taxon>
        <taxon>Magnoliopsida</taxon>
        <taxon>eudicotyledons</taxon>
        <taxon>Gunneridae</taxon>
        <taxon>Pentapetalae</taxon>
        <taxon>rosids</taxon>
        <taxon>fabids</taxon>
        <taxon>Fabales</taxon>
        <taxon>Fabaceae</taxon>
        <taxon>Papilionoideae</taxon>
        <taxon>50 kb inversion clade</taxon>
        <taxon>NPAAA clade</taxon>
        <taxon>indigoferoid/millettioid clade</taxon>
        <taxon>Phaseoleae</taxon>
        <taxon>Canavalia</taxon>
    </lineage>
</organism>
<dbReference type="AlphaFoldDB" id="A0AAN9Q9U3"/>
<evidence type="ECO:0000313" key="2">
    <source>
        <dbReference type="Proteomes" id="UP001367508"/>
    </source>
</evidence>
<keyword evidence="2" id="KW-1185">Reference proteome</keyword>
<gene>
    <name evidence="1" type="ORF">VNO77_24341</name>
</gene>
<dbReference type="EMBL" id="JAYMYQ010000005">
    <property type="protein sequence ID" value="KAK7330155.1"/>
    <property type="molecule type" value="Genomic_DNA"/>
</dbReference>
<dbReference type="Proteomes" id="UP001367508">
    <property type="component" value="Unassembled WGS sequence"/>
</dbReference>
<accession>A0AAN9Q9U3</accession>